<dbReference type="EMBL" id="CZQA01000010">
    <property type="protein sequence ID" value="CUS38219.1"/>
    <property type="molecule type" value="Genomic_DNA"/>
</dbReference>
<dbReference type="AlphaFoldDB" id="A0A0S4LQH9"/>
<dbReference type="Pfam" id="PF13384">
    <property type="entry name" value="HTH_23"/>
    <property type="match status" value="1"/>
</dbReference>
<dbReference type="RefSeq" id="WP_141654385.1">
    <property type="nucleotide sequence ID" value="NZ_CZQA01000010.1"/>
</dbReference>
<evidence type="ECO:0008006" key="4">
    <source>
        <dbReference type="Google" id="ProtNLM"/>
    </source>
</evidence>
<organism evidence="1 3">
    <name type="scientific">Candidatus Nitrospira nitrosa</name>
    <dbReference type="NCBI Taxonomy" id="1742972"/>
    <lineage>
        <taxon>Bacteria</taxon>
        <taxon>Pseudomonadati</taxon>
        <taxon>Nitrospirota</taxon>
        <taxon>Nitrospiria</taxon>
        <taxon>Nitrospirales</taxon>
        <taxon>Nitrospiraceae</taxon>
        <taxon>Nitrospira</taxon>
    </lineage>
</organism>
<evidence type="ECO:0000313" key="3">
    <source>
        <dbReference type="Proteomes" id="UP000199032"/>
    </source>
</evidence>
<proteinExistence type="predicted"/>
<name>A0A0S4LQH9_9BACT</name>
<dbReference type="Proteomes" id="UP000199032">
    <property type="component" value="Unassembled WGS sequence"/>
</dbReference>
<keyword evidence="3" id="KW-1185">Reference proteome</keyword>
<dbReference type="OrthoDB" id="2065409at2"/>
<protein>
    <recommendedName>
        <fullName evidence="4">Transposase IS30-like HTH domain-containing protein</fullName>
    </recommendedName>
</protein>
<evidence type="ECO:0000313" key="2">
    <source>
        <dbReference type="EMBL" id="CUS39025.1"/>
    </source>
</evidence>
<dbReference type="STRING" id="1742972.COMA1_40471"/>
<sequence>MLRKEDFMMIQALAQRGLYLCDIATQVGVHPRTVRRALARGGAPAPRSSRH</sequence>
<evidence type="ECO:0000313" key="1">
    <source>
        <dbReference type="EMBL" id="CUS38219.1"/>
    </source>
</evidence>
<gene>
    <name evidence="1" type="ORF">COMA1_40471</name>
    <name evidence="2" type="ORF">COMA1_60208</name>
</gene>
<reference evidence="1 3" key="1">
    <citation type="submission" date="2015-10" db="EMBL/GenBank/DDBJ databases">
        <authorList>
            <person name="Gilbert D.G."/>
        </authorList>
    </citation>
    <scope>NUCLEOTIDE SEQUENCE [LARGE SCALE GENOMIC DNA]</scope>
    <source>
        <strain evidence="1">COMA1</strain>
    </source>
</reference>
<dbReference type="EMBL" id="CZQA01000012">
    <property type="protein sequence ID" value="CUS39025.1"/>
    <property type="molecule type" value="Genomic_DNA"/>
</dbReference>
<accession>A0A0S4LQH9</accession>